<evidence type="ECO:0000313" key="2">
    <source>
        <dbReference type="Proteomes" id="UP001066276"/>
    </source>
</evidence>
<keyword evidence="2" id="KW-1185">Reference proteome</keyword>
<reference evidence="1" key="1">
    <citation type="journal article" date="2022" name="bioRxiv">
        <title>Sequencing and chromosome-scale assembly of the giantPleurodeles waltlgenome.</title>
        <authorList>
            <person name="Brown T."/>
            <person name="Elewa A."/>
            <person name="Iarovenko S."/>
            <person name="Subramanian E."/>
            <person name="Araus A.J."/>
            <person name="Petzold A."/>
            <person name="Susuki M."/>
            <person name="Suzuki K.-i.T."/>
            <person name="Hayashi T."/>
            <person name="Toyoda A."/>
            <person name="Oliveira C."/>
            <person name="Osipova E."/>
            <person name="Leigh N.D."/>
            <person name="Simon A."/>
            <person name="Yun M.H."/>
        </authorList>
    </citation>
    <scope>NUCLEOTIDE SEQUENCE</scope>
    <source>
        <strain evidence="1">20211129_DDA</strain>
        <tissue evidence="1">Liver</tissue>
    </source>
</reference>
<dbReference type="AlphaFoldDB" id="A0AAV7QV61"/>
<name>A0AAV7QV61_PLEWA</name>
<dbReference type="Proteomes" id="UP001066276">
    <property type="component" value="Chromosome 6"/>
</dbReference>
<sequence>MTCLRHGRKAGGYWAAQNGRSRRRRSCGDRSISALGIARSPSEEISALSTGLPKHQGCLTTPTLLKKMTFVLSNMAATSELASVTATPKTPALMTLDSAITTFATNIQMQDMIQFTLKELKSAGTKDVKLETNDVFASLVNAELSTLSRISSNAKPHLVRFVTLHI</sequence>
<evidence type="ECO:0000313" key="1">
    <source>
        <dbReference type="EMBL" id="KAJ1144301.1"/>
    </source>
</evidence>
<comment type="caution">
    <text evidence="1">The sequence shown here is derived from an EMBL/GenBank/DDBJ whole genome shotgun (WGS) entry which is preliminary data.</text>
</comment>
<gene>
    <name evidence="1" type="ORF">NDU88_010601</name>
</gene>
<organism evidence="1 2">
    <name type="scientific">Pleurodeles waltl</name>
    <name type="common">Iberian ribbed newt</name>
    <dbReference type="NCBI Taxonomy" id="8319"/>
    <lineage>
        <taxon>Eukaryota</taxon>
        <taxon>Metazoa</taxon>
        <taxon>Chordata</taxon>
        <taxon>Craniata</taxon>
        <taxon>Vertebrata</taxon>
        <taxon>Euteleostomi</taxon>
        <taxon>Amphibia</taxon>
        <taxon>Batrachia</taxon>
        <taxon>Caudata</taxon>
        <taxon>Salamandroidea</taxon>
        <taxon>Salamandridae</taxon>
        <taxon>Pleurodelinae</taxon>
        <taxon>Pleurodeles</taxon>
    </lineage>
</organism>
<protein>
    <submittedName>
        <fullName evidence="1">Uncharacterized protein</fullName>
    </submittedName>
</protein>
<dbReference type="EMBL" id="JANPWB010000010">
    <property type="protein sequence ID" value="KAJ1144301.1"/>
    <property type="molecule type" value="Genomic_DNA"/>
</dbReference>
<proteinExistence type="predicted"/>
<accession>A0AAV7QV61</accession>